<dbReference type="OrthoDB" id="5875616at2759"/>
<keyword evidence="3" id="KW-1185">Reference proteome</keyword>
<evidence type="ECO:0000313" key="2">
    <source>
        <dbReference type="EMBL" id="KHJ96451.1"/>
    </source>
</evidence>
<dbReference type="EMBL" id="KN549665">
    <property type="protein sequence ID" value="KHJ96451.1"/>
    <property type="molecule type" value="Genomic_DNA"/>
</dbReference>
<dbReference type="AlphaFoldDB" id="A0A0B1TK13"/>
<reference evidence="2 3" key="1">
    <citation type="submission" date="2014-03" db="EMBL/GenBank/DDBJ databases">
        <title>Draft genome of the hookworm Oesophagostomum dentatum.</title>
        <authorList>
            <person name="Mitreva M."/>
        </authorList>
    </citation>
    <scope>NUCLEOTIDE SEQUENCE [LARGE SCALE GENOMIC DNA]</scope>
    <source>
        <strain evidence="2 3">OD-Hann</strain>
    </source>
</reference>
<protein>
    <submittedName>
        <fullName evidence="2">Uncharacterized protein</fullName>
    </submittedName>
</protein>
<proteinExistence type="predicted"/>
<gene>
    <name evidence="2" type="ORF">OESDEN_03586</name>
</gene>
<evidence type="ECO:0000256" key="1">
    <source>
        <dbReference type="SAM" id="MobiDB-lite"/>
    </source>
</evidence>
<accession>A0A0B1TK13</accession>
<evidence type="ECO:0000313" key="3">
    <source>
        <dbReference type="Proteomes" id="UP000053660"/>
    </source>
</evidence>
<organism evidence="2 3">
    <name type="scientific">Oesophagostomum dentatum</name>
    <name type="common">Nodular worm</name>
    <dbReference type="NCBI Taxonomy" id="61180"/>
    <lineage>
        <taxon>Eukaryota</taxon>
        <taxon>Metazoa</taxon>
        <taxon>Ecdysozoa</taxon>
        <taxon>Nematoda</taxon>
        <taxon>Chromadorea</taxon>
        <taxon>Rhabditida</taxon>
        <taxon>Rhabditina</taxon>
        <taxon>Rhabditomorpha</taxon>
        <taxon>Strongyloidea</taxon>
        <taxon>Strongylidae</taxon>
        <taxon>Oesophagostomum</taxon>
    </lineage>
</organism>
<feature type="region of interest" description="Disordered" evidence="1">
    <location>
        <begin position="1"/>
        <end position="31"/>
    </location>
</feature>
<feature type="region of interest" description="Disordered" evidence="1">
    <location>
        <begin position="70"/>
        <end position="198"/>
    </location>
</feature>
<feature type="compositionally biased region" description="Basic and acidic residues" evidence="1">
    <location>
        <begin position="129"/>
        <end position="164"/>
    </location>
</feature>
<sequence>MALQANIWASDNTADSKRKAMPQVNGRLEDKDDTNTNIDMCLEQLARAISAHVTDILIERLGLEERNAQKQEASTSMELSTVSTVGEPPFTERPQHLTLKAASSRPIPRIARSLPQSPTPGRRSQIPRRRNDSGQRYAEPLERRGARHTENKMMRYHSENRLNRIEPPPGTNETPLENRASRLRRASTGKKLAAFRGD</sequence>
<name>A0A0B1TK13_OESDE</name>
<dbReference type="Proteomes" id="UP000053660">
    <property type="component" value="Unassembled WGS sequence"/>
</dbReference>
<feature type="compositionally biased region" description="Polar residues" evidence="1">
    <location>
        <begin position="70"/>
        <end position="84"/>
    </location>
</feature>